<evidence type="ECO:0000256" key="3">
    <source>
        <dbReference type="SAM" id="MobiDB-lite"/>
    </source>
</evidence>
<feature type="signal peptide" evidence="4">
    <location>
        <begin position="1"/>
        <end position="26"/>
    </location>
</feature>
<feature type="compositionally biased region" description="Basic and acidic residues" evidence="3">
    <location>
        <begin position="407"/>
        <end position="417"/>
    </location>
</feature>
<dbReference type="Proteomes" id="UP001292571">
    <property type="component" value="Unassembled WGS sequence"/>
</dbReference>
<organism evidence="6 7">
    <name type="scientific">Pseudomonas spirodelae</name>
    <dbReference type="NCBI Taxonomy" id="3101751"/>
    <lineage>
        <taxon>Bacteria</taxon>
        <taxon>Pseudomonadati</taxon>
        <taxon>Pseudomonadota</taxon>
        <taxon>Gammaproteobacteria</taxon>
        <taxon>Pseudomonadales</taxon>
        <taxon>Pseudomonadaceae</taxon>
        <taxon>Pseudomonas</taxon>
    </lineage>
</organism>
<evidence type="ECO:0000256" key="1">
    <source>
        <dbReference type="ARBA" id="ARBA00010062"/>
    </source>
</evidence>
<dbReference type="InterPro" id="IPR028081">
    <property type="entry name" value="Leu-bd"/>
</dbReference>
<feature type="domain" description="Leucine-binding protein" evidence="5">
    <location>
        <begin position="28"/>
        <end position="374"/>
    </location>
</feature>
<feature type="chain" id="PRO_5046315854" evidence="4">
    <location>
        <begin position="27"/>
        <end position="417"/>
    </location>
</feature>
<accession>A0ABU5PCI3</accession>
<dbReference type="PANTHER" id="PTHR30483:SF6">
    <property type="entry name" value="PERIPLASMIC BINDING PROTEIN OF ABC TRANSPORTER FOR NATURAL AMINO ACIDS"/>
    <property type="match status" value="1"/>
</dbReference>
<evidence type="ECO:0000256" key="2">
    <source>
        <dbReference type="ARBA" id="ARBA00022729"/>
    </source>
</evidence>
<evidence type="ECO:0000259" key="5">
    <source>
        <dbReference type="Pfam" id="PF13458"/>
    </source>
</evidence>
<evidence type="ECO:0000313" key="7">
    <source>
        <dbReference type="Proteomes" id="UP001292571"/>
    </source>
</evidence>
<name>A0ABU5PCI3_9PSED</name>
<dbReference type="Pfam" id="PF13458">
    <property type="entry name" value="Peripla_BP_6"/>
    <property type="match status" value="1"/>
</dbReference>
<proteinExistence type="inferred from homology"/>
<dbReference type="InterPro" id="IPR051010">
    <property type="entry name" value="BCAA_transport"/>
</dbReference>
<comment type="caution">
    <text evidence="6">The sequence shown here is derived from an EMBL/GenBank/DDBJ whole genome shotgun (WGS) entry which is preliminary data.</text>
</comment>
<comment type="similarity">
    <text evidence="1">Belongs to the leucine-binding protein family.</text>
</comment>
<reference evidence="6 7" key="1">
    <citation type="submission" date="2023-12" db="EMBL/GenBank/DDBJ databases">
        <title>Pseudomonas sp. T5W1.</title>
        <authorList>
            <person name="Maltman C."/>
        </authorList>
    </citation>
    <scope>NUCLEOTIDE SEQUENCE [LARGE SCALE GENOMIC DNA]</scope>
    <source>
        <strain evidence="6 7">T5W1</strain>
    </source>
</reference>
<sequence length="417" mass="47091">MGRTTPLSHLLLSCLLLVDLGNLAQAEPIKIGLNYPRTGNYKDEGLELRRGALLAVDEINQAGGVLGKPLELLSKNTSSQADKAVSNVDYFANQDARMVFGGATSEEAIAAGRRARERGLLYFATLSYANEVTGLAGHRYLFRESNSAWMSARVLGEYLSWHMPRQRYHYIIVDDAWGRSMENALRLATNSTDRARHGRTALPSGLVRREQYLAALNKAARSEADILVLVLLGENLQRSMRMVHNMGLKQRTQIIVPNLTKSVVQQAGPLVMEGVIGTEAWTWNLPSQDNIAQGQQFVERYISDYQEYPGSTSASAYSIVKQWADAVQRTQSLDSERLISTLEDHSYQLLKGQQQWRAFDHQNVQSIYAVRVRKRDDVMLDPFKQHYFDIIHHMDGDQAAPSQDEWQQERGEELQLR</sequence>
<evidence type="ECO:0000313" key="6">
    <source>
        <dbReference type="EMBL" id="MEA1607319.1"/>
    </source>
</evidence>
<keyword evidence="7" id="KW-1185">Reference proteome</keyword>
<protein>
    <submittedName>
        <fullName evidence="6">ABC transporter substrate-binding protein</fullName>
    </submittedName>
</protein>
<dbReference type="SUPFAM" id="SSF53822">
    <property type="entry name" value="Periplasmic binding protein-like I"/>
    <property type="match status" value="1"/>
</dbReference>
<dbReference type="PANTHER" id="PTHR30483">
    <property type="entry name" value="LEUCINE-SPECIFIC-BINDING PROTEIN"/>
    <property type="match status" value="1"/>
</dbReference>
<evidence type="ECO:0000256" key="4">
    <source>
        <dbReference type="SAM" id="SignalP"/>
    </source>
</evidence>
<keyword evidence="2 4" id="KW-0732">Signal</keyword>
<feature type="region of interest" description="Disordered" evidence="3">
    <location>
        <begin position="398"/>
        <end position="417"/>
    </location>
</feature>
<dbReference type="EMBL" id="JAYEET010000048">
    <property type="protein sequence ID" value="MEA1607319.1"/>
    <property type="molecule type" value="Genomic_DNA"/>
</dbReference>
<dbReference type="InterPro" id="IPR028082">
    <property type="entry name" value="Peripla_BP_I"/>
</dbReference>
<dbReference type="Gene3D" id="3.40.50.2300">
    <property type="match status" value="2"/>
</dbReference>
<gene>
    <name evidence="6" type="ORF">SOP97_16075</name>
</gene>
<dbReference type="RefSeq" id="WP_322950122.1">
    <property type="nucleotide sequence ID" value="NZ_JAYEET010000048.1"/>
</dbReference>